<evidence type="ECO:0000313" key="3">
    <source>
        <dbReference type="Proteomes" id="UP000299102"/>
    </source>
</evidence>
<name>A0A4C1YTF7_EUMVA</name>
<evidence type="ECO:0000256" key="1">
    <source>
        <dbReference type="SAM" id="MobiDB-lite"/>
    </source>
</evidence>
<sequence>MTWRPLFRAAPALARTESPITAGLETEIMLRDDTGFEDAGNGGHVMYVYNAQRCAGARNSTWPARYRPRGICAAAAPHASRFPVSPGRALSTRPRRRRARTFETSKRIGTFVFRSTKTGHETTVRPVFASGPATVGFGVLPDRAKEPYALPPLLRSSPCSSPGRPNANDAVVEDESRKRPSDPGRTSKYNCTSSWLAFVLHFFLTEPRFAQPASAAMPTSRTCV</sequence>
<keyword evidence="3" id="KW-1185">Reference proteome</keyword>
<gene>
    <name evidence="2" type="ORF">EVAR_90241_1</name>
</gene>
<protein>
    <submittedName>
        <fullName evidence="2">Uncharacterized protein</fullName>
    </submittedName>
</protein>
<feature type="compositionally biased region" description="Low complexity" evidence="1">
    <location>
        <begin position="151"/>
        <end position="162"/>
    </location>
</feature>
<dbReference type="Proteomes" id="UP000299102">
    <property type="component" value="Unassembled WGS sequence"/>
</dbReference>
<dbReference type="EMBL" id="BGZK01001338">
    <property type="protein sequence ID" value="GBP77605.1"/>
    <property type="molecule type" value="Genomic_DNA"/>
</dbReference>
<accession>A0A4C1YTF7</accession>
<comment type="caution">
    <text evidence="2">The sequence shown here is derived from an EMBL/GenBank/DDBJ whole genome shotgun (WGS) entry which is preliminary data.</text>
</comment>
<feature type="region of interest" description="Disordered" evidence="1">
    <location>
        <begin position="151"/>
        <end position="186"/>
    </location>
</feature>
<organism evidence="2 3">
    <name type="scientific">Eumeta variegata</name>
    <name type="common">Bagworm moth</name>
    <name type="synonym">Eumeta japonica</name>
    <dbReference type="NCBI Taxonomy" id="151549"/>
    <lineage>
        <taxon>Eukaryota</taxon>
        <taxon>Metazoa</taxon>
        <taxon>Ecdysozoa</taxon>
        <taxon>Arthropoda</taxon>
        <taxon>Hexapoda</taxon>
        <taxon>Insecta</taxon>
        <taxon>Pterygota</taxon>
        <taxon>Neoptera</taxon>
        <taxon>Endopterygota</taxon>
        <taxon>Lepidoptera</taxon>
        <taxon>Glossata</taxon>
        <taxon>Ditrysia</taxon>
        <taxon>Tineoidea</taxon>
        <taxon>Psychidae</taxon>
        <taxon>Oiketicinae</taxon>
        <taxon>Eumeta</taxon>
    </lineage>
</organism>
<proteinExistence type="predicted"/>
<reference evidence="2 3" key="1">
    <citation type="journal article" date="2019" name="Commun. Biol.">
        <title>The bagworm genome reveals a unique fibroin gene that provides high tensile strength.</title>
        <authorList>
            <person name="Kono N."/>
            <person name="Nakamura H."/>
            <person name="Ohtoshi R."/>
            <person name="Tomita M."/>
            <person name="Numata K."/>
            <person name="Arakawa K."/>
        </authorList>
    </citation>
    <scope>NUCLEOTIDE SEQUENCE [LARGE SCALE GENOMIC DNA]</scope>
</reference>
<dbReference type="AlphaFoldDB" id="A0A4C1YTF7"/>
<evidence type="ECO:0000313" key="2">
    <source>
        <dbReference type="EMBL" id="GBP77605.1"/>
    </source>
</evidence>